<dbReference type="EMBL" id="UINC01174142">
    <property type="protein sequence ID" value="SVD80121.1"/>
    <property type="molecule type" value="Genomic_DNA"/>
</dbReference>
<dbReference type="GO" id="GO:0052856">
    <property type="term" value="F:NAD(P)HX epimerase activity"/>
    <property type="evidence" value="ECO:0007669"/>
    <property type="project" value="TreeGrafter"/>
</dbReference>
<evidence type="ECO:0000313" key="7">
    <source>
        <dbReference type="EMBL" id="SVD80121.1"/>
    </source>
</evidence>
<dbReference type="PANTHER" id="PTHR12592:SF0">
    <property type="entry name" value="ATP-DEPENDENT (S)-NAD(P)H-HYDRATE DEHYDRATASE"/>
    <property type="match status" value="1"/>
</dbReference>
<evidence type="ECO:0000256" key="3">
    <source>
        <dbReference type="ARBA" id="ARBA00022857"/>
    </source>
</evidence>
<reference evidence="7" key="1">
    <citation type="submission" date="2018-05" db="EMBL/GenBank/DDBJ databases">
        <authorList>
            <person name="Lanie J.A."/>
            <person name="Ng W.-L."/>
            <person name="Kazmierczak K.M."/>
            <person name="Andrzejewski T.M."/>
            <person name="Davidsen T.M."/>
            <person name="Wayne K.J."/>
            <person name="Tettelin H."/>
            <person name="Glass J.I."/>
            <person name="Rusch D."/>
            <person name="Podicherti R."/>
            <person name="Tsui H.-C.T."/>
            <person name="Winkler M.E."/>
        </authorList>
    </citation>
    <scope>NUCLEOTIDE SEQUENCE</scope>
</reference>
<dbReference type="PANTHER" id="PTHR12592">
    <property type="entry name" value="ATP-DEPENDENT (S)-NAD(P)H-HYDRATE DEHYDRATASE FAMILY MEMBER"/>
    <property type="match status" value="1"/>
</dbReference>
<organism evidence="7">
    <name type="scientific">marine metagenome</name>
    <dbReference type="NCBI Taxonomy" id="408172"/>
    <lineage>
        <taxon>unclassified sequences</taxon>
        <taxon>metagenomes</taxon>
        <taxon>ecological metagenomes</taxon>
    </lineage>
</organism>
<evidence type="ECO:0000256" key="1">
    <source>
        <dbReference type="ARBA" id="ARBA00022741"/>
    </source>
</evidence>
<sequence length="265" mass="28792">RLSGETLVVGGSKKYPGSILMAASASLETGVGLLSLAIPLSIYDVIGGKIPEATLDTIKNYQEFISKDNIKHLFENKKRINSLLIGCGMESNNTTQTSVEFLLKNISNHFKYLNGIVIDADGLNNLSKINEWWKYKLPKNTIITPHVREMSRLTGLSISEINKNPIEVLETYTKLWNVTIVLKGPLTFIGNTHKKYILNKPNPGLAKGGTGDILAGVINSFLAQGLNAEHSAILAVSLISESGELSKEKYGIHGSTASKLINSIS</sequence>
<dbReference type="Gene3D" id="3.40.1190.20">
    <property type="match status" value="1"/>
</dbReference>
<protein>
    <recommendedName>
        <fullName evidence="6">YjeF C-terminal domain-containing protein</fullName>
    </recommendedName>
</protein>
<dbReference type="InterPro" id="IPR029056">
    <property type="entry name" value="Ribokinase-like"/>
</dbReference>
<dbReference type="CDD" id="cd01171">
    <property type="entry name" value="YXKO-related"/>
    <property type="match status" value="1"/>
</dbReference>
<feature type="non-terminal residue" evidence="7">
    <location>
        <position position="265"/>
    </location>
</feature>
<dbReference type="InterPro" id="IPR000631">
    <property type="entry name" value="CARKD"/>
</dbReference>
<dbReference type="GO" id="GO:0005524">
    <property type="term" value="F:ATP binding"/>
    <property type="evidence" value="ECO:0007669"/>
    <property type="project" value="UniProtKB-KW"/>
</dbReference>
<keyword evidence="1" id="KW-0547">Nucleotide-binding</keyword>
<dbReference type="Pfam" id="PF01256">
    <property type="entry name" value="Carb_kinase"/>
    <property type="match status" value="1"/>
</dbReference>
<accession>A0A382YB86</accession>
<evidence type="ECO:0000256" key="4">
    <source>
        <dbReference type="ARBA" id="ARBA00023027"/>
    </source>
</evidence>
<dbReference type="HAMAP" id="MF_01965">
    <property type="entry name" value="NADHX_dehydratase"/>
    <property type="match status" value="1"/>
</dbReference>
<dbReference type="AlphaFoldDB" id="A0A382YB86"/>
<proteinExistence type="inferred from homology"/>
<keyword evidence="3" id="KW-0521">NADP</keyword>
<evidence type="ECO:0000259" key="6">
    <source>
        <dbReference type="PROSITE" id="PS51383"/>
    </source>
</evidence>
<evidence type="ECO:0000256" key="5">
    <source>
        <dbReference type="ARBA" id="ARBA00023239"/>
    </source>
</evidence>
<gene>
    <name evidence="7" type="ORF">METZ01_LOCUS432975</name>
</gene>
<keyword evidence="2" id="KW-0067">ATP-binding</keyword>
<dbReference type="GO" id="GO:0052855">
    <property type="term" value="F:ADP-dependent NAD(P)H-hydrate dehydratase activity"/>
    <property type="evidence" value="ECO:0007669"/>
    <property type="project" value="TreeGrafter"/>
</dbReference>
<dbReference type="PROSITE" id="PS51383">
    <property type="entry name" value="YJEF_C_3"/>
    <property type="match status" value="1"/>
</dbReference>
<keyword evidence="5" id="KW-0456">Lyase</keyword>
<feature type="non-terminal residue" evidence="7">
    <location>
        <position position="1"/>
    </location>
</feature>
<dbReference type="SUPFAM" id="SSF53613">
    <property type="entry name" value="Ribokinase-like"/>
    <property type="match status" value="1"/>
</dbReference>
<evidence type="ECO:0000256" key="2">
    <source>
        <dbReference type="ARBA" id="ARBA00022840"/>
    </source>
</evidence>
<name>A0A382YB86_9ZZZZ</name>
<dbReference type="NCBIfam" id="TIGR00196">
    <property type="entry name" value="yjeF_cterm"/>
    <property type="match status" value="1"/>
</dbReference>
<dbReference type="GO" id="GO:0110051">
    <property type="term" value="P:metabolite repair"/>
    <property type="evidence" value="ECO:0007669"/>
    <property type="project" value="TreeGrafter"/>
</dbReference>
<keyword evidence="4" id="KW-0520">NAD</keyword>
<feature type="domain" description="YjeF C-terminal" evidence="6">
    <location>
        <begin position="1"/>
        <end position="265"/>
    </location>
</feature>